<accession>A0A7W7AJC3</accession>
<dbReference type="EMBL" id="JACHNY010000002">
    <property type="protein sequence ID" value="MBB4617097.1"/>
    <property type="molecule type" value="Genomic_DNA"/>
</dbReference>
<organism evidence="1 2">
    <name type="scientific">Sphingomonas abaci</name>
    <dbReference type="NCBI Taxonomy" id="237611"/>
    <lineage>
        <taxon>Bacteria</taxon>
        <taxon>Pseudomonadati</taxon>
        <taxon>Pseudomonadota</taxon>
        <taxon>Alphaproteobacteria</taxon>
        <taxon>Sphingomonadales</taxon>
        <taxon>Sphingomonadaceae</taxon>
        <taxon>Sphingomonas</taxon>
    </lineage>
</organism>
<keyword evidence="2" id="KW-1185">Reference proteome</keyword>
<proteinExistence type="predicted"/>
<dbReference type="SMART" id="SM00855">
    <property type="entry name" value="PGAM"/>
    <property type="match status" value="1"/>
</dbReference>
<evidence type="ECO:0000313" key="1">
    <source>
        <dbReference type="EMBL" id="MBB4617097.1"/>
    </source>
</evidence>
<dbReference type="InterPro" id="IPR029033">
    <property type="entry name" value="His_PPase_superfam"/>
</dbReference>
<dbReference type="CDD" id="cd07067">
    <property type="entry name" value="HP_PGM_like"/>
    <property type="match status" value="1"/>
</dbReference>
<dbReference type="InterPro" id="IPR050275">
    <property type="entry name" value="PGM_Phosphatase"/>
</dbReference>
<dbReference type="PANTHER" id="PTHR48100">
    <property type="entry name" value="BROAD-SPECIFICITY PHOSPHATASE YOR283W-RELATED"/>
    <property type="match status" value="1"/>
</dbReference>
<dbReference type="GO" id="GO:0016791">
    <property type="term" value="F:phosphatase activity"/>
    <property type="evidence" value="ECO:0007669"/>
    <property type="project" value="TreeGrafter"/>
</dbReference>
<name>A0A7W7AJC3_9SPHN</name>
<dbReference type="InterPro" id="IPR013078">
    <property type="entry name" value="His_Pase_superF_clade-1"/>
</dbReference>
<evidence type="ECO:0000313" key="2">
    <source>
        <dbReference type="Proteomes" id="UP000574769"/>
    </source>
</evidence>
<dbReference type="Pfam" id="PF00300">
    <property type="entry name" value="His_Phos_1"/>
    <property type="match status" value="1"/>
</dbReference>
<reference evidence="1 2" key="1">
    <citation type="submission" date="2020-08" db="EMBL/GenBank/DDBJ databases">
        <title>Genomic Encyclopedia of Type Strains, Phase IV (KMG-IV): sequencing the most valuable type-strain genomes for metagenomic binning, comparative biology and taxonomic classification.</title>
        <authorList>
            <person name="Goeker M."/>
        </authorList>
    </citation>
    <scope>NUCLEOTIDE SEQUENCE [LARGE SCALE GENOMIC DNA]</scope>
    <source>
        <strain evidence="1 2">DSM 15867</strain>
    </source>
</reference>
<dbReference type="Gene3D" id="3.40.50.1240">
    <property type="entry name" value="Phosphoglycerate mutase-like"/>
    <property type="match status" value="1"/>
</dbReference>
<protein>
    <submittedName>
        <fullName evidence="1">Broad specificity phosphatase PhoE</fullName>
    </submittedName>
</protein>
<comment type="caution">
    <text evidence="1">The sequence shown here is derived from an EMBL/GenBank/DDBJ whole genome shotgun (WGS) entry which is preliminary data.</text>
</comment>
<dbReference type="GO" id="GO:0005737">
    <property type="term" value="C:cytoplasm"/>
    <property type="evidence" value="ECO:0007669"/>
    <property type="project" value="TreeGrafter"/>
</dbReference>
<dbReference type="SUPFAM" id="SSF53254">
    <property type="entry name" value="Phosphoglycerate mutase-like"/>
    <property type="match status" value="1"/>
</dbReference>
<dbReference type="RefSeq" id="WP_184112618.1">
    <property type="nucleotide sequence ID" value="NZ_JACHNY010000002.1"/>
</dbReference>
<dbReference type="Proteomes" id="UP000574769">
    <property type="component" value="Unassembled WGS sequence"/>
</dbReference>
<dbReference type="AlphaFoldDB" id="A0A7W7AJC3"/>
<dbReference type="PANTHER" id="PTHR48100:SF59">
    <property type="entry name" value="ADENOSYLCOBALAMIN_ALPHA-RIBAZOLE PHOSPHATASE"/>
    <property type="match status" value="1"/>
</dbReference>
<sequence length="198" mass="21052">MTATLLLIRHAAHGHLDRRLSGRMPGVPLSAAGRDQAAALAQRLAGTRIDWIDASPLERTRDTAAAVAGPHGLVPAEAPDLIEIDMGDWTGRAFDTLTDDPDWGRWNQERGAARIPGGETMAEAQARILAHLRRVAAERPGTTGALVTHSDMIRGAVAGVLGLSLDHVLRFDIDPASVTRVVMGDWGARLLALNETAG</sequence>
<gene>
    <name evidence="1" type="ORF">GGQ96_001217</name>
</gene>